<name>C6C4J7_MUSP7</name>
<gene>
    <name evidence="5" type="ordered locus">Dd703_1775</name>
</gene>
<evidence type="ECO:0000313" key="6">
    <source>
        <dbReference type="Proteomes" id="UP000002734"/>
    </source>
</evidence>
<evidence type="ECO:0000259" key="4">
    <source>
        <dbReference type="PROSITE" id="PS51462"/>
    </source>
</evidence>
<dbReference type="GO" id="GO:0016787">
    <property type="term" value="F:hydrolase activity"/>
    <property type="evidence" value="ECO:0007669"/>
    <property type="project" value="UniProtKB-KW"/>
</dbReference>
<keyword evidence="6" id="KW-1185">Reference proteome</keyword>
<feature type="domain" description="Nudix hydrolase" evidence="4">
    <location>
        <begin position="31"/>
        <end position="165"/>
    </location>
</feature>
<protein>
    <submittedName>
        <fullName evidence="5">NUDIX hydrolase</fullName>
    </submittedName>
</protein>
<proteinExistence type="inferred from homology"/>
<accession>C6C4J7</accession>
<evidence type="ECO:0000256" key="2">
    <source>
        <dbReference type="ARBA" id="ARBA00022801"/>
    </source>
</evidence>
<dbReference type="InterPro" id="IPR020476">
    <property type="entry name" value="Nudix_hydrolase"/>
</dbReference>
<dbReference type="PROSITE" id="PS00893">
    <property type="entry name" value="NUDIX_BOX"/>
    <property type="match status" value="1"/>
</dbReference>
<keyword evidence="2 3" id="KW-0378">Hydrolase</keyword>
<dbReference type="KEGG" id="dda:Dd703_1775"/>
<evidence type="ECO:0000256" key="3">
    <source>
        <dbReference type="RuleBase" id="RU003476"/>
    </source>
</evidence>
<dbReference type="EMBL" id="CP001654">
    <property type="protein sequence ID" value="ACS85571.1"/>
    <property type="molecule type" value="Genomic_DNA"/>
</dbReference>
<dbReference type="PANTHER" id="PTHR43046">
    <property type="entry name" value="GDP-MANNOSE MANNOSYL HYDROLASE"/>
    <property type="match status" value="1"/>
</dbReference>
<dbReference type="PROSITE" id="PS51462">
    <property type="entry name" value="NUDIX"/>
    <property type="match status" value="1"/>
</dbReference>
<dbReference type="InterPro" id="IPR000086">
    <property type="entry name" value="NUDIX_hydrolase_dom"/>
</dbReference>
<evidence type="ECO:0000256" key="1">
    <source>
        <dbReference type="ARBA" id="ARBA00001946"/>
    </source>
</evidence>
<comment type="cofactor">
    <cofactor evidence="1">
        <name>Mg(2+)</name>
        <dbReference type="ChEBI" id="CHEBI:18420"/>
    </cofactor>
</comment>
<dbReference type="HOGENOM" id="CLU_037162_21_1_6"/>
<dbReference type="PRINTS" id="PR00502">
    <property type="entry name" value="NUDIXFAMILY"/>
</dbReference>
<dbReference type="Proteomes" id="UP000002734">
    <property type="component" value="Chromosome"/>
</dbReference>
<dbReference type="CDD" id="cd18882">
    <property type="entry name" value="NUDIX_Hydrolase"/>
    <property type="match status" value="1"/>
</dbReference>
<dbReference type="Gene3D" id="3.90.79.10">
    <property type="entry name" value="Nucleoside Triphosphate Pyrophosphohydrolase"/>
    <property type="match status" value="1"/>
</dbReference>
<dbReference type="eggNOG" id="COG0494">
    <property type="taxonomic scope" value="Bacteria"/>
</dbReference>
<reference evidence="5" key="1">
    <citation type="submission" date="2009-06" db="EMBL/GenBank/DDBJ databases">
        <title>Complete sequence of Dickeya dadantii Ech703.</title>
        <authorList>
            <consortium name="US DOE Joint Genome Institute"/>
            <person name="Lucas S."/>
            <person name="Copeland A."/>
            <person name="Lapidus A."/>
            <person name="Glavina del Rio T."/>
            <person name="Dalin E."/>
            <person name="Tice H."/>
            <person name="Bruce D."/>
            <person name="Goodwin L."/>
            <person name="Pitluck S."/>
            <person name="Chertkov O."/>
            <person name="Brettin T."/>
            <person name="Detter J.C."/>
            <person name="Han C."/>
            <person name="Larimer F."/>
            <person name="Land M."/>
            <person name="Hauser L."/>
            <person name="Kyrpides N."/>
            <person name="Mikhailova N."/>
            <person name="Balakrishnan V."/>
            <person name="Glasner J."/>
            <person name="Perna N.T."/>
        </authorList>
    </citation>
    <scope>NUCLEOTIDE SEQUENCE [LARGE SCALE GENOMIC DNA]</scope>
    <source>
        <strain evidence="5">Ech703</strain>
    </source>
</reference>
<dbReference type="AlphaFoldDB" id="C6C4J7"/>
<comment type="similarity">
    <text evidence="3">Belongs to the Nudix hydrolase family.</text>
</comment>
<organism evidence="5 6">
    <name type="scientific">Musicola paradisiaca (strain Ech703)</name>
    <name type="common">Dickeya paradisiaca</name>
    <name type="synonym">Dickeya dadantii</name>
    <dbReference type="NCBI Taxonomy" id="579405"/>
    <lineage>
        <taxon>Bacteria</taxon>
        <taxon>Pseudomonadati</taxon>
        <taxon>Pseudomonadota</taxon>
        <taxon>Gammaproteobacteria</taxon>
        <taxon>Enterobacterales</taxon>
        <taxon>Pectobacteriaceae</taxon>
        <taxon>Musicola</taxon>
    </lineage>
</organism>
<dbReference type="PANTHER" id="PTHR43046:SF14">
    <property type="entry name" value="MUTT_NUDIX FAMILY PROTEIN"/>
    <property type="match status" value="1"/>
</dbReference>
<dbReference type="InterPro" id="IPR020084">
    <property type="entry name" value="NUDIX_hydrolase_CS"/>
</dbReference>
<dbReference type="Pfam" id="PF00293">
    <property type="entry name" value="NUDIX"/>
    <property type="match status" value="1"/>
</dbReference>
<dbReference type="SUPFAM" id="SSF55811">
    <property type="entry name" value="Nudix"/>
    <property type="match status" value="1"/>
</dbReference>
<evidence type="ECO:0000313" key="5">
    <source>
        <dbReference type="EMBL" id="ACS85571.1"/>
    </source>
</evidence>
<dbReference type="InterPro" id="IPR015797">
    <property type="entry name" value="NUDIX_hydrolase-like_dom_sf"/>
</dbReference>
<sequence length="166" mass="18565">MLGVHKTTDISLLLIMMDTTFTALGDISQPGDYQGALVIVRDLNGNVLMQLRDADKDIVYPGYWSLFGGGLEPGESPAQAAARELAEEIGLIVDRRRLLPHYVTLADAPRCARIYFFSYTAEISPSEIVLNEGSGFAFLTPEQIEHLQVIPYVMNALRHYWRDIHV</sequence>